<dbReference type="VEuPathDB" id="CryptoDB:Chro.70028"/>
<evidence type="ECO:0000313" key="3">
    <source>
        <dbReference type="EMBL" id="PPS95981.1"/>
    </source>
</evidence>
<accession>A0A0S4TIF2</accession>
<feature type="transmembrane region" description="Helical" evidence="1">
    <location>
        <begin position="7"/>
        <end position="25"/>
    </location>
</feature>
<dbReference type="EMBL" id="JTAI01000003">
    <property type="protein sequence ID" value="PPS95981.1"/>
    <property type="molecule type" value="Genomic_DNA"/>
</dbReference>
<keyword evidence="1" id="KW-0812">Transmembrane</keyword>
<dbReference type="VEuPathDB" id="CryptoDB:ChTU502y2012_407g0075"/>
<dbReference type="OrthoDB" id="340342at2759"/>
<proteinExistence type="predicted"/>
<dbReference type="VEuPathDB" id="CryptoDB:CHUDEA7_150"/>
<evidence type="ECO:0000313" key="2">
    <source>
        <dbReference type="EMBL" id="CUV06991.1"/>
    </source>
</evidence>
<dbReference type="EMBL" id="LN877953">
    <property type="protein sequence ID" value="CUV06991.1"/>
    <property type="molecule type" value="Genomic_DNA"/>
</dbReference>
<dbReference type="Proteomes" id="UP001429100">
    <property type="component" value="Unassembled WGS sequence"/>
</dbReference>
<dbReference type="Proteomes" id="UP000199752">
    <property type="component" value="Chromosome 7"/>
</dbReference>
<name>A0A0S4TIF2_CRYHO</name>
<sequence>MKKVKYCLLIYILLFEIIYGWLLNFDIVPNSISEKNDISLENCRLNYWTQHNTECMDGCSMLGELRYGPNYLSSNALQELPNSIGINCRIQSFGTLFGKKLQKEDYWIKMDVCTSMIQSLADFVITELKYDSRKFFENSIPINNNKNMIDSAYIGAYHMNSIGNIIRYKYTFYKYVKYSLIIDLILICLFVINSLIYKYRLVKINRIREQCKTSMKQTDK</sequence>
<reference evidence="3 4" key="1">
    <citation type="submission" date="2014-11" db="EMBL/GenBank/DDBJ databases">
        <title>Comparative genomic analysis of Cryptosporidium hominis reveals occurrence of genetic recombination in virulent subtypes.</title>
        <authorList>
            <person name="Guo Y."/>
            <person name="Tang K."/>
            <person name="Frace M."/>
            <person name="Li N."/>
            <person name="Roellig D.M."/>
            <person name="Sammons S."/>
            <person name="Knipe K."/>
            <person name="Rowe L."/>
            <person name="Feng Y."/>
            <person name="Xiao L."/>
        </authorList>
    </citation>
    <scope>NUCLEOTIDE SEQUENCE [LARGE SCALE GENOMIC DNA]</scope>
    <source>
        <strain evidence="3">30976</strain>
    </source>
</reference>
<reference evidence="3 4" key="3">
    <citation type="submission" date="2017-10" db="EMBL/GenBank/DDBJ databases">
        <title>Consistent, comparative and evidence-based genome annotation and re-annotation for the closely-related species, Cryptosporidium parvum, C. hominis and C. tyzzeri.</title>
        <authorList>
            <person name="Baptista R.P."/>
            <person name="Li Y."/>
            <person name="Sateriale A."/>
            <person name="Striepen B."/>
            <person name="Kissinger J.C."/>
        </authorList>
    </citation>
    <scope>NUCLEOTIDE SEQUENCE [LARGE SCALE GENOMIC DNA]</scope>
    <source>
        <strain evidence="3">30976</strain>
    </source>
</reference>
<protein>
    <submittedName>
        <fullName evidence="2">Uncharacterized protein</fullName>
    </submittedName>
</protein>
<evidence type="ECO:0000313" key="4">
    <source>
        <dbReference type="Proteomes" id="UP001429100"/>
    </source>
</evidence>
<reference evidence="2" key="2">
    <citation type="submission" date="2015-08" db="EMBL/GenBank/DDBJ databases">
        <authorList>
            <person name="Babu N.S."/>
            <person name="Beckwith C.J."/>
            <person name="Beseler K.G."/>
            <person name="Brison A."/>
            <person name="Carone J.V."/>
            <person name="Caskin T.P."/>
            <person name="Diamond M."/>
            <person name="Durham M.E."/>
            <person name="Foxe J.M."/>
            <person name="Go M."/>
            <person name="Henderson B.A."/>
            <person name="Jones I.B."/>
            <person name="McGettigan J.A."/>
            <person name="Micheletti S.J."/>
            <person name="Nasrallah M.E."/>
            <person name="Ortiz D."/>
            <person name="Piller C.R."/>
            <person name="Privatt S.R."/>
            <person name="Schneider S.L."/>
            <person name="Sharp S."/>
            <person name="Smith T.C."/>
            <person name="Stanton J.D."/>
            <person name="Ullery H.E."/>
            <person name="Wilson R.J."/>
            <person name="Serrano M.G."/>
            <person name="Buck G."/>
            <person name="Lee V."/>
            <person name="Wang Y."/>
            <person name="Carvalho R."/>
            <person name="Voegtly L."/>
            <person name="Shi R."/>
            <person name="Duckworth R."/>
            <person name="Johnson A."/>
            <person name="Loviza R."/>
            <person name="Walstead R."/>
            <person name="Shah Z."/>
            <person name="Kiflezghi M."/>
            <person name="Wade K."/>
            <person name="Ball S.L."/>
            <person name="Bradley K.W."/>
            <person name="Asai D.J."/>
            <person name="Bowman C.A."/>
            <person name="Russell D.A."/>
            <person name="Pope W.H."/>
            <person name="Jacobs-Sera D."/>
            <person name="Hendrix R.W."/>
            <person name="Hatfull G.F."/>
        </authorList>
    </citation>
    <scope>NUCLEOTIDE SEQUENCE [LARGE SCALE GENOMIC DNA]</scope>
</reference>
<evidence type="ECO:0000256" key="1">
    <source>
        <dbReference type="SAM" id="Phobius"/>
    </source>
</evidence>
<keyword evidence="1" id="KW-0472">Membrane</keyword>
<feature type="transmembrane region" description="Helical" evidence="1">
    <location>
        <begin position="175"/>
        <end position="197"/>
    </location>
</feature>
<organism evidence="2">
    <name type="scientific">Cryptosporidium hominis</name>
    <dbReference type="NCBI Taxonomy" id="237895"/>
    <lineage>
        <taxon>Eukaryota</taxon>
        <taxon>Sar</taxon>
        <taxon>Alveolata</taxon>
        <taxon>Apicomplexa</taxon>
        <taxon>Conoidasida</taxon>
        <taxon>Coccidia</taxon>
        <taxon>Eucoccidiorida</taxon>
        <taxon>Eimeriorina</taxon>
        <taxon>Cryptosporidiidae</taxon>
        <taxon>Cryptosporidium</taxon>
    </lineage>
</organism>
<keyword evidence="1" id="KW-1133">Transmembrane helix</keyword>
<dbReference type="AlphaFoldDB" id="A0A0S4TIF2"/>
<dbReference type="VEuPathDB" id="CryptoDB:GY17_00003248"/>
<keyword evidence="4" id="KW-1185">Reference proteome</keyword>
<gene>
    <name evidence="2" type="ORF">CHUDEA7_150</name>
    <name evidence="3" type="ORF">GY17_00003248</name>
</gene>